<organism evidence="3 4">
    <name type="scientific">Parvicella tangerina</name>
    <dbReference type="NCBI Taxonomy" id="2829795"/>
    <lineage>
        <taxon>Bacteria</taxon>
        <taxon>Pseudomonadati</taxon>
        <taxon>Bacteroidota</taxon>
        <taxon>Flavobacteriia</taxon>
        <taxon>Flavobacteriales</taxon>
        <taxon>Parvicellaceae</taxon>
        <taxon>Parvicella</taxon>
    </lineage>
</organism>
<dbReference type="EMBL" id="OU015584">
    <property type="protein sequence ID" value="CAG5084598.1"/>
    <property type="molecule type" value="Genomic_DNA"/>
</dbReference>
<evidence type="ECO:0000259" key="2">
    <source>
        <dbReference type="Pfam" id="PF05036"/>
    </source>
</evidence>
<reference evidence="3" key="1">
    <citation type="submission" date="2021-04" db="EMBL/GenBank/DDBJ databases">
        <authorList>
            <person name="Rodrigo-Torres L."/>
            <person name="Arahal R. D."/>
            <person name="Lucena T."/>
        </authorList>
    </citation>
    <scope>NUCLEOTIDE SEQUENCE</scope>
    <source>
        <strain evidence="3">AS29M-1</strain>
    </source>
</reference>
<evidence type="ECO:0000313" key="4">
    <source>
        <dbReference type="Proteomes" id="UP000683507"/>
    </source>
</evidence>
<protein>
    <recommendedName>
        <fullName evidence="2">SPOR domain-containing protein</fullName>
    </recommendedName>
</protein>
<evidence type="ECO:0000313" key="3">
    <source>
        <dbReference type="EMBL" id="CAG5084598.1"/>
    </source>
</evidence>
<sequence>MSTLYRVIVIISLLIPFTLLGQESDEIADNNEENENAKENESASVDLPSTDFIFRPKLSLGIGMFTFYGDVSTNHTGYHPTVSRLAYDLRLINPLTSYLDMNFYVLFGQVSANERTLTRNLNFNSHITTGGLTFTYNFKNLRTWKSNVHPFISAGIESVEFLSKTDLYDANGNYYYYWSDGRIMDMAEDDPSAANATEIYRDYTYESDLRELNIDGYENYPERTWAFPVEVGANFILSDKVNFRVSTSMHFTQTDLIDNVTSESVGNRAGTKGNDKFLYTSVSMTYDLTFGKGGKGDGDDFGEWMDLYAQDTSDYDKDGVGDLADLCAKTPLDARPVDEFGCPLDQDLDGVSDNLDDELDTPEGAPVDENGVALTDEDFELRYRMYKDSIGEFATLEEVTNTSQSEGGGLVAGGNQDGIVSDGPKESYTVIVGSDSTGVTANELHEFLSFKEFKVIDEGDNVYYIVGEYDNINDAVAARNELNDQGFNTSVGKTETGDNGKTSVTEVPDNELPEGDGNANLGKGTIYKVQIGAFSKKLSGKVFGDANDLSYVKGDDGLWRYYSGSFSDKKEAAEHRINLLEKGYKGSFIVVFNDGDRLTLAEGGFEVTEGHNDTKEESSTPTANAVNPDLIKFKVQVGAFQNKIPTDILDLYLSIGNVLPKKDEESGLTKYFIGTHNSYEEAEAAKKELQEKGLVDAFVVGDFNGKIITAQEALDLLK</sequence>
<dbReference type="Pfam" id="PF05036">
    <property type="entry name" value="SPOR"/>
    <property type="match status" value="1"/>
</dbReference>
<keyword evidence="4" id="KW-1185">Reference proteome</keyword>
<accession>A0A916NI87</accession>
<dbReference type="InterPro" id="IPR007730">
    <property type="entry name" value="SPOR-like_dom"/>
</dbReference>
<dbReference type="GO" id="GO:0042834">
    <property type="term" value="F:peptidoglycan binding"/>
    <property type="evidence" value="ECO:0007669"/>
    <property type="project" value="InterPro"/>
</dbReference>
<feature type="compositionally biased region" description="Polar residues" evidence="1">
    <location>
        <begin position="487"/>
        <end position="505"/>
    </location>
</feature>
<proteinExistence type="predicted"/>
<dbReference type="RefSeq" id="WP_258542739.1">
    <property type="nucleotide sequence ID" value="NZ_OU015584.1"/>
</dbReference>
<feature type="domain" description="SPOR" evidence="2">
    <location>
        <begin position="525"/>
        <end position="590"/>
    </location>
</feature>
<dbReference type="KEGG" id="ptan:CRYO30217_02516"/>
<feature type="region of interest" description="Disordered" evidence="1">
    <location>
        <begin position="487"/>
        <end position="518"/>
    </location>
</feature>
<evidence type="ECO:0000256" key="1">
    <source>
        <dbReference type="SAM" id="MobiDB-lite"/>
    </source>
</evidence>
<gene>
    <name evidence="3" type="ORF">CRYO30217_02516</name>
</gene>
<dbReference type="Proteomes" id="UP000683507">
    <property type="component" value="Chromosome"/>
</dbReference>
<dbReference type="AlphaFoldDB" id="A0A916NI87"/>
<name>A0A916NI87_9FLAO</name>